<name>A0A3M7QB80_BRAPC</name>
<keyword evidence="2" id="KW-1185">Reference proteome</keyword>
<evidence type="ECO:0000313" key="1">
    <source>
        <dbReference type="EMBL" id="RNA08573.1"/>
    </source>
</evidence>
<dbReference type="AlphaFoldDB" id="A0A3M7QB80"/>
<comment type="caution">
    <text evidence="1">The sequence shown here is derived from an EMBL/GenBank/DDBJ whole genome shotgun (WGS) entry which is preliminary data.</text>
</comment>
<protein>
    <submittedName>
        <fullName evidence="1">Uncharacterized protein</fullName>
    </submittedName>
</protein>
<evidence type="ECO:0000313" key="2">
    <source>
        <dbReference type="Proteomes" id="UP000276133"/>
    </source>
</evidence>
<dbReference type="Proteomes" id="UP000276133">
    <property type="component" value="Unassembled WGS sequence"/>
</dbReference>
<proteinExistence type="predicted"/>
<gene>
    <name evidence="1" type="ORF">BpHYR1_015642</name>
</gene>
<dbReference type="EMBL" id="REGN01006696">
    <property type="protein sequence ID" value="RNA08573.1"/>
    <property type="molecule type" value="Genomic_DNA"/>
</dbReference>
<organism evidence="1 2">
    <name type="scientific">Brachionus plicatilis</name>
    <name type="common">Marine rotifer</name>
    <name type="synonym">Brachionus muelleri</name>
    <dbReference type="NCBI Taxonomy" id="10195"/>
    <lineage>
        <taxon>Eukaryota</taxon>
        <taxon>Metazoa</taxon>
        <taxon>Spiralia</taxon>
        <taxon>Gnathifera</taxon>
        <taxon>Rotifera</taxon>
        <taxon>Eurotatoria</taxon>
        <taxon>Monogononta</taxon>
        <taxon>Pseudotrocha</taxon>
        <taxon>Ploima</taxon>
        <taxon>Brachionidae</taxon>
        <taxon>Brachionus</taxon>
    </lineage>
</organism>
<reference evidence="1 2" key="1">
    <citation type="journal article" date="2018" name="Sci. Rep.">
        <title>Genomic signatures of local adaptation to the degree of environmental predictability in rotifers.</title>
        <authorList>
            <person name="Franch-Gras L."/>
            <person name="Hahn C."/>
            <person name="Garcia-Roger E.M."/>
            <person name="Carmona M.J."/>
            <person name="Serra M."/>
            <person name="Gomez A."/>
        </authorList>
    </citation>
    <scope>NUCLEOTIDE SEQUENCE [LARGE SCALE GENOMIC DNA]</scope>
    <source>
        <strain evidence="1">HYR1</strain>
    </source>
</reference>
<sequence length="73" mass="9238">CEKKFRVFFYLLIRKKLADEKKCYDFKILIKYFVFFVYENLLEKLICYNRNIYLNSLNLLLFQNKDEFLNLFW</sequence>
<accession>A0A3M7QB80</accession>
<feature type="non-terminal residue" evidence="1">
    <location>
        <position position="1"/>
    </location>
</feature>